<organism evidence="1 2">
    <name type="scientific">Liparis tanakae</name>
    <name type="common">Tanaka's snailfish</name>
    <dbReference type="NCBI Taxonomy" id="230148"/>
    <lineage>
        <taxon>Eukaryota</taxon>
        <taxon>Metazoa</taxon>
        <taxon>Chordata</taxon>
        <taxon>Craniata</taxon>
        <taxon>Vertebrata</taxon>
        <taxon>Euteleostomi</taxon>
        <taxon>Actinopterygii</taxon>
        <taxon>Neopterygii</taxon>
        <taxon>Teleostei</taxon>
        <taxon>Neoteleostei</taxon>
        <taxon>Acanthomorphata</taxon>
        <taxon>Eupercaria</taxon>
        <taxon>Perciformes</taxon>
        <taxon>Cottioidei</taxon>
        <taxon>Cottales</taxon>
        <taxon>Liparidae</taxon>
        <taxon>Liparis</taxon>
    </lineage>
</organism>
<reference evidence="1 2" key="1">
    <citation type="submission" date="2019-03" db="EMBL/GenBank/DDBJ databases">
        <title>First draft genome of Liparis tanakae, snailfish: a comprehensive survey of snailfish specific genes.</title>
        <authorList>
            <person name="Kim W."/>
            <person name="Song I."/>
            <person name="Jeong J.-H."/>
            <person name="Kim D."/>
            <person name="Kim S."/>
            <person name="Ryu S."/>
            <person name="Song J.Y."/>
            <person name="Lee S.K."/>
        </authorList>
    </citation>
    <scope>NUCLEOTIDE SEQUENCE [LARGE SCALE GENOMIC DNA]</scope>
    <source>
        <tissue evidence="1">Muscle</tissue>
    </source>
</reference>
<sequence>MCSVPQQLGFALQAVQQLDLAVHAGDLVLQVLAGHVHLLAELRKHTRQLPEETHTALREDQEVLAVWGSTWSLKPIRALRVFLGPRKRLTSMVQPREKWKLTSSWKSLHSLSQARS</sequence>
<proteinExistence type="predicted"/>
<dbReference type="Proteomes" id="UP000314294">
    <property type="component" value="Unassembled WGS sequence"/>
</dbReference>
<comment type="caution">
    <text evidence="1">The sequence shown here is derived from an EMBL/GenBank/DDBJ whole genome shotgun (WGS) entry which is preliminary data.</text>
</comment>
<name>A0A4Z2F504_9TELE</name>
<accession>A0A4Z2F504</accession>
<gene>
    <name evidence="1" type="ORF">EYF80_054290</name>
</gene>
<dbReference type="AlphaFoldDB" id="A0A4Z2F504"/>
<protein>
    <submittedName>
        <fullName evidence="1">Uncharacterized protein</fullName>
    </submittedName>
</protein>
<dbReference type="EMBL" id="SRLO01001750">
    <property type="protein sequence ID" value="TNN35552.1"/>
    <property type="molecule type" value="Genomic_DNA"/>
</dbReference>
<keyword evidence="2" id="KW-1185">Reference proteome</keyword>
<evidence type="ECO:0000313" key="2">
    <source>
        <dbReference type="Proteomes" id="UP000314294"/>
    </source>
</evidence>
<evidence type="ECO:0000313" key="1">
    <source>
        <dbReference type="EMBL" id="TNN35552.1"/>
    </source>
</evidence>